<reference evidence="2 3" key="1">
    <citation type="journal article" date="2006" name="Nature">
        <title>Insights from the genome of the biotrophic fungal plant pathogen Ustilago maydis.</title>
        <authorList>
            <person name="Kamper J."/>
            <person name="Kahmann R."/>
            <person name="Bolker M."/>
            <person name="Ma L.J."/>
            <person name="Brefort T."/>
            <person name="Saville B.J."/>
            <person name="Banuett F."/>
            <person name="Kronstad J.W."/>
            <person name="Gold S.E."/>
            <person name="Muller O."/>
            <person name="Perlin M.H."/>
            <person name="Wosten H.A."/>
            <person name="de Vries R."/>
            <person name="Ruiz-Herrera J."/>
            <person name="Reynaga-Pena C.G."/>
            <person name="Snetselaar K."/>
            <person name="McCann M."/>
            <person name="Perez-Martin J."/>
            <person name="Feldbrugge M."/>
            <person name="Basse C.W."/>
            <person name="Steinberg G."/>
            <person name="Ibeas J.I."/>
            <person name="Holloman W."/>
            <person name="Guzman P."/>
            <person name="Farman M."/>
            <person name="Stajich J.E."/>
            <person name="Sentandreu R."/>
            <person name="Gonzalez-Prieto J.M."/>
            <person name="Kennell J.C."/>
            <person name="Molina L."/>
            <person name="Schirawski J."/>
            <person name="Mendoza-Mendoza A."/>
            <person name="Greilinger D."/>
            <person name="Munch K."/>
            <person name="Rossel N."/>
            <person name="Scherer M."/>
            <person name="Vranes M."/>
            <person name="Ladendorf O."/>
            <person name="Vincon V."/>
            <person name="Fuchs U."/>
            <person name="Sandrock B."/>
            <person name="Meng S."/>
            <person name="Ho E.C."/>
            <person name="Cahill M.J."/>
            <person name="Boyce K.J."/>
            <person name="Klose J."/>
            <person name="Klosterman S.J."/>
            <person name="Deelstra H.J."/>
            <person name="Ortiz-Castellanos L."/>
            <person name="Li W."/>
            <person name="Sanchez-Alonso P."/>
            <person name="Schreier P.H."/>
            <person name="Hauser-Hahn I."/>
            <person name="Vaupel M."/>
            <person name="Koopmann E."/>
            <person name="Friedrich G."/>
            <person name="Voss H."/>
            <person name="Schluter T."/>
            <person name="Margolis J."/>
            <person name="Platt D."/>
            <person name="Swimmer C."/>
            <person name="Gnirke A."/>
            <person name="Chen F."/>
            <person name="Vysotskaia V."/>
            <person name="Mannhaupt G."/>
            <person name="Guldener U."/>
            <person name="Munsterkotter M."/>
            <person name="Haase D."/>
            <person name="Oesterheld M."/>
            <person name="Mewes H.W."/>
            <person name="Mauceli E.W."/>
            <person name="DeCaprio D."/>
            <person name="Wade C.M."/>
            <person name="Butler J."/>
            <person name="Young S."/>
            <person name="Jaffe D.B."/>
            <person name="Calvo S."/>
            <person name="Nusbaum C."/>
            <person name="Galagan J."/>
            <person name="Birren B.W."/>
        </authorList>
    </citation>
    <scope>NUCLEOTIDE SEQUENCE [LARGE SCALE GENOMIC DNA]</scope>
    <source>
        <strain evidence="3">DSM 14603 / FGSC 9021 / UM521</strain>
    </source>
</reference>
<protein>
    <submittedName>
        <fullName evidence="2">Uncharacterized protein</fullName>
    </submittedName>
</protein>
<evidence type="ECO:0000313" key="2">
    <source>
        <dbReference type="EMBL" id="KIS70897.1"/>
    </source>
</evidence>
<feature type="region of interest" description="Disordered" evidence="1">
    <location>
        <begin position="30"/>
        <end position="63"/>
    </location>
</feature>
<dbReference type="InParanoid" id="A0A0D1CCM7"/>
<dbReference type="GeneID" id="23566053"/>
<accession>A0A0D1CCM7</accession>
<proteinExistence type="predicted"/>
<evidence type="ECO:0000313" key="3">
    <source>
        <dbReference type="Proteomes" id="UP000000561"/>
    </source>
</evidence>
<dbReference type="VEuPathDB" id="FungiDB:UMAG_06475"/>
<gene>
    <name evidence="2" type="ORF">UMAG_06475</name>
</gene>
<dbReference type="AlphaFoldDB" id="A0A0D1CCM7"/>
<name>A0A0D1CCM7_MYCMD</name>
<feature type="compositionally biased region" description="Polar residues" evidence="1">
    <location>
        <begin position="44"/>
        <end position="59"/>
    </location>
</feature>
<dbReference type="KEGG" id="uma:UMAG_06475"/>
<keyword evidence="3" id="KW-1185">Reference proteome</keyword>
<evidence type="ECO:0000256" key="1">
    <source>
        <dbReference type="SAM" id="MobiDB-lite"/>
    </source>
</evidence>
<dbReference type="EMBL" id="CM003142">
    <property type="protein sequence ID" value="KIS70897.1"/>
    <property type="molecule type" value="Genomic_DNA"/>
</dbReference>
<dbReference type="RefSeq" id="XP_011387940.1">
    <property type="nucleotide sequence ID" value="XM_011389638.1"/>
</dbReference>
<dbReference type="Proteomes" id="UP000000561">
    <property type="component" value="Chromosome 3"/>
</dbReference>
<organism evidence="2 3">
    <name type="scientific">Mycosarcoma maydis</name>
    <name type="common">Corn smut fungus</name>
    <name type="synonym">Ustilago maydis</name>
    <dbReference type="NCBI Taxonomy" id="5270"/>
    <lineage>
        <taxon>Eukaryota</taxon>
        <taxon>Fungi</taxon>
        <taxon>Dikarya</taxon>
        <taxon>Basidiomycota</taxon>
        <taxon>Ustilaginomycotina</taxon>
        <taxon>Ustilaginomycetes</taxon>
        <taxon>Ustilaginales</taxon>
        <taxon>Ustilaginaceae</taxon>
        <taxon>Mycosarcoma</taxon>
    </lineage>
</organism>
<sequence>MAFDTFHHNTEHARYCLSASVARVRLSASTSNATRVHSTRRSTPRTICTSATSKTSSTLDARAEPDEQLKKAIRELYRSRMYCAVGRPSFQPALLELLS</sequence>